<sequence length="217" mass="25312">MNINCGGVKLDLSNDINGNMYLKYNDSLFLTYVDNENLTFINVKKDACDEAQEIKYRKIVNISNSIKLKSKAIEEFTKETNDEEMSDDEIDPENQDIIRNNVYFPEDKYYEIEYSDPDEDDEPYFSFFGTSNNADVTLDEACYDTIIMNGNMTSNMVIFRSKLMNGCQAYRICFYTDGFVRLNLIGSKLRTFKLVFDDITKEPRCEFLDEERVSSNY</sequence>
<dbReference type="AlphaFoldDB" id="A0A6C0ECD6"/>
<proteinExistence type="predicted"/>
<dbReference type="EMBL" id="MN739778">
    <property type="protein sequence ID" value="QHT26053.1"/>
    <property type="molecule type" value="Genomic_DNA"/>
</dbReference>
<protein>
    <submittedName>
        <fullName evidence="1">Uncharacterized protein</fullName>
    </submittedName>
</protein>
<reference evidence="1" key="1">
    <citation type="journal article" date="2020" name="Nature">
        <title>Giant virus diversity and host interactions through global metagenomics.</title>
        <authorList>
            <person name="Schulz F."/>
            <person name="Roux S."/>
            <person name="Paez-Espino D."/>
            <person name="Jungbluth S."/>
            <person name="Walsh D.A."/>
            <person name="Denef V.J."/>
            <person name="McMahon K.D."/>
            <person name="Konstantinidis K.T."/>
            <person name="Eloe-Fadrosh E.A."/>
            <person name="Kyrpides N.C."/>
            <person name="Woyke T."/>
        </authorList>
    </citation>
    <scope>NUCLEOTIDE SEQUENCE</scope>
    <source>
        <strain evidence="1">GVMAG-M-3300023179-27</strain>
    </source>
</reference>
<organism evidence="1">
    <name type="scientific">viral metagenome</name>
    <dbReference type="NCBI Taxonomy" id="1070528"/>
    <lineage>
        <taxon>unclassified sequences</taxon>
        <taxon>metagenomes</taxon>
        <taxon>organismal metagenomes</taxon>
    </lineage>
</organism>
<accession>A0A6C0ECD6</accession>
<name>A0A6C0ECD6_9ZZZZ</name>
<evidence type="ECO:0000313" key="1">
    <source>
        <dbReference type="EMBL" id="QHT26053.1"/>
    </source>
</evidence>